<reference evidence="11 12" key="1">
    <citation type="submission" date="2020-08" db="EMBL/GenBank/DDBJ databases">
        <title>Genomic Encyclopedia of Type Strains, Phase IV (KMG-IV): sequencing the most valuable type-strain genomes for metagenomic binning, comparative biology and taxonomic classification.</title>
        <authorList>
            <person name="Goeker M."/>
        </authorList>
    </citation>
    <scope>NUCLEOTIDE SEQUENCE [LARGE SCALE GENOMIC DNA]</scope>
    <source>
        <strain evidence="11 12">DSM 40141</strain>
    </source>
</reference>
<dbReference type="Proteomes" id="UP000540423">
    <property type="component" value="Unassembled WGS sequence"/>
</dbReference>
<evidence type="ECO:0000313" key="11">
    <source>
        <dbReference type="EMBL" id="MBB6438437.1"/>
    </source>
</evidence>
<evidence type="ECO:0000256" key="4">
    <source>
        <dbReference type="ARBA" id="ARBA00022692"/>
    </source>
</evidence>
<dbReference type="InterPro" id="IPR044857">
    <property type="entry name" value="T7SS_EccB_R1"/>
</dbReference>
<gene>
    <name evidence="11" type="ORF">HNQ79_004944</name>
</gene>
<sequence>MASRRDELNAYTFAKRRLVAQFLRPSPNGSEEGAPRPLRAVLPGVLVGAVTLAGAATWGLWQPAAPEGWEKPRQNVIVASRSTARYVVLDLDGTTRLHPVLNMSSARLLLEDDAKGFVKVDDRVLDESGLDRGPAVGIPYAPDRLPDPGEAVGNKSWAVCERPGPRAGRSVQRVVFVLAGNERRALADQGMLKDGELLYVRVPDGSQHVVDVTGTAYRLAPARAPGRVRAPGNATPADPQAPDPGLLSQVVGPRRAPQQVSARWLETLPRGGTIGFPAIGAKPGVPTRAPRVPPPHNEVGKVVVAGVAGGRQQHYLVLPDRIAPVSDLMARLLVTSPELSRLHPGGAPFPANGGFAPGAPFEPPRGAKWPQHTRASVNSPSPVPGSRNTVCSVLRGVDGTGAARLGVWAGAHFPQALPAGDATVYVTPGSGQYFRQFKGKQTRAGTDYLLTDTGLRHALQNNADTTTGPPRPPRKDAAAPSGPPMTAAQLLGYGEKRPVPIPAAWSELLPTGPRLSTGAAQQPQGS</sequence>
<dbReference type="PANTHER" id="PTHR40765:SF2">
    <property type="entry name" value="ESX-2 SECRETION SYSTEM ATPASE ECCB2"/>
    <property type="match status" value="1"/>
</dbReference>
<evidence type="ECO:0000256" key="9">
    <source>
        <dbReference type="ARBA" id="ARBA00023136"/>
    </source>
</evidence>
<comment type="caution">
    <text evidence="11">The sequence shown here is derived from an EMBL/GenBank/DDBJ whole genome shotgun (WGS) entry which is preliminary data.</text>
</comment>
<evidence type="ECO:0000256" key="3">
    <source>
        <dbReference type="ARBA" id="ARBA00022475"/>
    </source>
</evidence>
<keyword evidence="5" id="KW-0547">Nucleotide-binding</keyword>
<comment type="subcellular location">
    <subcellularLocation>
        <location evidence="1">Cell membrane</location>
        <topology evidence="1">Single-pass membrane protein</topology>
    </subcellularLocation>
</comment>
<keyword evidence="12" id="KW-1185">Reference proteome</keyword>
<evidence type="ECO:0000256" key="7">
    <source>
        <dbReference type="ARBA" id="ARBA00022840"/>
    </source>
</evidence>
<keyword evidence="4" id="KW-0812">Transmembrane</keyword>
<keyword evidence="8" id="KW-1133">Transmembrane helix</keyword>
<feature type="compositionally biased region" description="Polar residues" evidence="10">
    <location>
        <begin position="373"/>
        <end position="386"/>
    </location>
</feature>
<dbReference type="GO" id="GO:0005524">
    <property type="term" value="F:ATP binding"/>
    <property type="evidence" value="ECO:0007669"/>
    <property type="project" value="UniProtKB-KW"/>
</dbReference>
<keyword evidence="7" id="KW-0067">ATP-binding</keyword>
<feature type="region of interest" description="Disordered" evidence="10">
    <location>
        <begin position="460"/>
        <end position="493"/>
    </location>
</feature>
<keyword evidence="3" id="KW-1003">Cell membrane</keyword>
<dbReference type="RefSeq" id="WP_185034537.1">
    <property type="nucleotide sequence ID" value="NZ_BNBN01000011.1"/>
</dbReference>
<proteinExistence type="inferred from homology"/>
<feature type="region of interest" description="Disordered" evidence="10">
    <location>
        <begin position="367"/>
        <end position="386"/>
    </location>
</feature>
<evidence type="ECO:0000256" key="10">
    <source>
        <dbReference type="SAM" id="MobiDB-lite"/>
    </source>
</evidence>
<organism evidence="11 12">
    <name type="scientific">Streptomyces candidus</name>
    <dbReference type="NCBI Taxonomy" id="67283"/>
    <lineage>
        <taxon>Bacteria</taxon>
        <taxon>Bacillati</taxon>
        <taxon>Actinomycetota</taxon>
        <taxon>Actinomycetes</taxon>
        <taxon>Kitasatosporales</taxon>
        <taxon>Streptomycetaceae</taxon>
        <taxon>Streptomyces</taxon>
    </lineage>
</organism>
<accession>A0A7X0HIR6</accession>
<keyword evidence="6" id="KW-0378">Hydrolase</keyword>
<dbReference type="GO" id="GO:0005886">
    <property type="term" value="C:plasma membrane"/>
    <property type="evidence" value="ECO:0007669"/>
    <property type="project" value="UniProtKB-SubCell"/>
</dbReference>
<name>A0A7X0HIR6_9ACTN</name>
<dbReference type="EMBL" id="JACHEM010000013">
    <property type="protein sequence ID" value="MBB6438437.1"/>
    <property type="molecule type" value="Genomic_DNA"/>
</dbReference>
<evidence type="ECO:0000256" key="6">
    <source>
        <dbReference type="ARBA" id="ARBA00022801"/>
    </source>
</evidence>
<dbReference type="GO" id="GO:0016787">
    <property type="term" value="F:hydrolase activity"/>
    <property type="evidence" value="ECO:0007669"/>
    <property type="project" value="UniProtKB-KW"/>
</dbReference>
<protein>
    <submittedName>
        <fullName evidence="11">Type VII secretion protein EccB</fullName>
    </submittedName>
</protein>
<evidence type="ECO:0000256" key="5">
    <source>
        <dbReference type="ARBA" id="ARBA00022741"/>
    </source>
</evidence>
<dbReference type="AlphaFoldDB" id="A0A7X0HIR6"/>
<evidence type="ECO:0000256" key="2">
    <source>
        <dbReference type="ARBA" id="ARBA00008149"/>
    </source>
</evidence>
<evidence type="ECO:0000256" key="1">
    <source>
        <dbReference type="ARBA" id="ARBA00004162"/>
    </source>
</evidence>
<feature type="region of interest" description="Disordered" evidence="10">
    <location>
        <begin position="506"/>
        <end position="526"/>
    </location>
</feature>
<evidence type="ECO:0000313" key="12">
    <source>
        <dbReference type="Proteomes" id="UP000540423"/>
    </source>
</evidence>
<evidence type="ECO:0000256" key="8">
    <source>
        <dbReference type="ARBA" id="ARBA00022989"/>
    </source>
</evidence>
<dbReference type="Gene3D" id="2.40.50.910">
    <property type="entry name" value="Type VII secretion system EccB, repeat 3 domain"/>
    <property type="match status" value="1"/>
</dbReference>
<dbReference type="PANTHER" id="PTHR40765">
    <property type="entry name" value="ESX-2 SECRETION SYSTEM ATPASE ECCB2"/>
    <property type="match status" value="1"/>
</dbReference>
<dbReference type="InterPro" id="IPR042485">
    <property type="entry name" value="T7SS_EccB_R3"/>
</dbReference>
<comment type="similarity">
    <text evidence="2">Belongs to the EccB family.</text>
</comment>
<dbReference type="Gene3D" id="3.30.2390.20">
    <property type="entry name" value="Type VII secretion system EccB, repeat 1 domain"/>
    <property type="match status" value="1"/>
</dbReference>
<dbReference type="Pfam" id="PF05108">
    <property type="entry name" value="T7SS_ESX1_EccB"/>
    <property type="match status" value="1"/>
</dbReference>
<dbReference type="GO" id="GO:0005576">
    <property type="term" value="C:extracellular region"/>
    <property type="evidence" value="ECO:0007669"/>
    <property type="project" value="TreeGrafter"/>
</dbReference>
<dbReference type="InterPro" id="IPR007795">
    <property type="entry name" value="T7SS_EccB"/>
</dbReference>
<keyword evidence="9" id="KW-0472">Membrane</keyword>